<evidence type="ECO:0000313" key="1">
    <source>
        <dbReference type="EMBL" id="SIR39398.1"/>
    </source>
</evidence>
<organism evidence="1 2">
    <name type="scientific">Maribacter ulvicola</name>
    <dbReference type="NCBI Taxonomy" id="228959"/>
    <lineage>
        <taxon>Bacteria</taxon>
        <taxon>Pseudomonadati</taxon>
        <taxon>Bacteroidota</taxon>
        <taxon>Flavobacteriia</taxon>
        <taxon>Flavobacteriales</taxon>
        <taxon>Flavobacteriaceae</taxon>
        <taxon>Maribacter</taxon>
    </lineage>
</organism>
<dbReference type="STRING" id="228959.SAMN05421797_11255"/>
<reference evidence="2" key="1">
    <citation type="submission" date="2017-01" db="EMBL/GenBank/DDBJ databases">
        <authorList>
            <person name="Varghese N."/>
            <person name="Submissions S."/>
        </authorList>
    </citation>
    <scope>NUCLEOTIDE SEQUENCE [LARGE SCALE GENOMIC DNA]</scope>
    <source>
        <strain evidence="2">DSM 15366</strain>
    </source>
</reference>
<dbReference type="AlphaFoldDB" id="A0A1N7AK40"/>
<protein>
    <submittedName>
        <fullName evidence="1">Uncharacterized protein</fullName>
    </submittedName>
</protein>
<name>A0A1N7AK40_9FLAO</name>
<dbReference type="RefSeq" id="WP_262494016.1">
    <property type="nucleotide sequence ID" value="NZ_FTMA01000012.1"/>
</dbReference>
<sequence length="44" mass="4679">MNITGYSTAVLKGSINTDFSTNELNAEFAKGLENVEPLPNGCAF</sequence>
<gene>
    <name evidence="1" type="ORF">SAMN05421797_11255</name>
</gene>
<accession>A0A1N7AK40</accession>
<dbReference type="Proteomes" id="UP000186953">
    <property type="component" value="Unassembled WGS sequence"/>
</dbReference>
<evidence type="ECO:0000313" key="2">
    <source>
        <dbReference type="Proteomes" id="UP000186953"/>
    </source>
</evidence>
<keyword evidence="2" id="KW-1185">Reference proteome</keyword>
<proteinExistence type="predicted"/>
<dbReference type="EMBL" id="FTMA01000012">
    <property type="protein sequence ID" value="SIR39398.1"/>
    <property type="molecule type" value="Genomic_DNA"/>
</dbReference>